<dbReference type="GO" id="GO:0071513">
    <property type="term" value="C:phosphopantothenoylcysteine decarboxylase complex"/>
    <property type="evidence" value="ECO:0007669"/>
    <property type="project" value="TreeGrafter"/>
</dbReference>
<sequence length="355" mass="36335">MGALDGRRVVLGVTGGIAAYKAVEVCRRLVDAGAHVAPVLTSGALRFVGRATFDALASEPVQVSLWDGDHPIPHTRLGQGADLILICPATARLLADYRNGRSGDLLTATLLATRAPVVVCPAMHTEMWEQPAVIDNVATLAERGVTVVGPVDGHLAGGDTGAGRLAEPADVVDAVLGILAADGPAPAGDMAGLTVLITAGGTREPIGPVRYIGNRSTGKQGHALAVEAASRGAKVHCVTTRPDTAPDMVGVAVTPVETAEEMARAVADRAADADIVLMAAAVADFRPADVAPQKIKKAEGIPEVRLVPTTDILAELGRQRTGDQVLVGFAAETSDLLENAAAKLVAKGVDLIVAN</sequence>
<organism evidence="5">
    <name type="scientific">marine metagenome</name>
    <dbReference type="NCBI Taxonomy" id="408172"/>
    <lineage>
        <taxon>unclassified sequences</taxon>
        <taxon>metagenomes</taxon>
        <taxon>ecological metagenomes</taxon>
    </lineage>
</organism>
<dbReference type="SUPFAM" id="SSF52507">
    <property type="entry name" value="Homo-oligomeric flavin-containing Cys decarboxylases, HFCD"/>
    <property type="match status" value="1"/>
</dbReference>
<dbReference type="InterPro" id="IPR035929">
    <property type="entry name" value="CoaB-like_sf"/>
</dbReference>
<dbReference type="Gene3D" id="3.40.50.10300">
    <property type="entry name" value="CoaB-like"/>
    <property type="match status" value="1"/>
</dbReference>
<dbReference type="PANTHER" id="PTHR14359:SF6">
    <property type="entry name" value="PHOSPHOPANTOTHENOYLCYSTEINE DECARBOXYLASE"/>
    <property type="match status" value="1"/>
</dbReference>
<dbReference type="InterPro" id="IPR007085">
    <property type="entry name" value="DNA/pantothenate-metab_flavo_C"/>
</dbReference>
<dbReference type="NCBIfam" id="TIGR00521">
    <property type="entry name" value="coaBC_dfp"/>
    <property type="match status" value="1"/>
</dbReference>
<keyword evidence="2" id="KW-0456">Lyase</keyword>
<dbReference type="GO" id="GO:0010181">
    <property type="term" value="F:FMN binding"/>
    <property type="evidence" value="ECO:0007669"/>
    <property type="project" value="InterPro"/>
</dbReference>
<feature type="non-terminal residue" evidence="5">
    <location>
        <position position="355"/>
    </location>
</feature>
<evidence type="ECO:0000259" key="3">
    <source>
        <dbReference type="Pfam" id="PF02441"/>
    </source>
</evidence>
<dbReference type="Pfam" id="PF04127">
    <property type="entry name" value="DFP"/>
    <property type="match status" value="1"/>
</dbReference>
<evidence type="ECO:0000313" key="5">
    <source>
        <dbReference type="EMBL" id="SVB38806.1"/>
    </source>
</evidence>
<dbReference type="InterPro" id="IPR005252">
    <property type="entry name" value="CoaBC"/>
</dbReference>
<dbReference type="SUPFAM" id="SSF102645">
    <property type="entry name" value="CoaB-like"/>
    <property type="match status" value="1"/>
</dbReference>
<dbReference type="EMBL" id="UINC01039801">
    <property type="protein sequence ID" value="SVB38806.1"/>
    <property type="molecule type" value="Genomic_DNA"/>
</dbReference>
<dbReference type="Gene3D" id="3.40.50.1950">
    <property type="entry name" value="Flavin prenyltransferase-like"/>
    <property type="match status" value="1"/>
</dbReference>
<dbReference type="InterPro" id="IPR003382">
    <property type="entry name" value="Flavoprotein"/>
</dbReference>
<evidence type="ECO:0000256" key="2">
    <source>
        <dbReference type="ARBA" id="ARBA00023239"/>
    </source>
</evidence>
<feature type="domain" description="DNA/pantothenate metabolism flavoprotein C-terminal" evidence="4">
    <location>
        <begin position="190"/>
        <end position="355"/>
    </location>
</feature>
<evidence type="ECO:0000259" key="4">
    <source>
        <dbReference type="Pfam" id="PF04127"/>
    </source>
</evidence>
<reference evidence="5" key="1">
    <citation type="submission" date="2018-05" db="EMBL/GenBank/DDBJ databases">
        <authorList>
            <person name="Lanie J.A."/>
            <person name="Ng W.-L."/>
            <person name="Kazmierczak K.M."/>
            <person name="Andrzejewski T.M."/>
            <person name="Davidsen T.M."/>
            <person name="Wayne K.J."/>
            <person name="Tettelin H."/>
            <person name="Glass J.I."/>
            <person name="Rusch D."/>
            <person name="Podicherti R."/>
            <person name="Tsui H.-C.T."/>
            <person name="Winkler M.E."/>
        </authorList>
    </citation>
    <scope>NUCLEOTIDE SEQUENCE</scope>
</reference>
<dbReference type="GO" id="GO:0015937">
    <property type="term" value="P:coenzyme A biosynthetic process"/>
    <property type="evidence" value="ECO:0007669"/>
    <property type="project" value="InterPro"/>
</dbReference>
<gene>
    <name evidence="5" type="ORF">METZ01_LOCUS191660</name>
</gene>
<protein>
    <recommendedName>
        <fullName evidence="6">Flavoprotein domain-containing protein</fullName>
    </recommendedName>
</protein>
<dbReference type="GO" id="GO:0004632">
    <property type="term" value="F:phosphopantothenate--cysteine ligase activity"/>
    <property type="evidence" value="ECO:0007669"/>
    <property type="project" value="InterPro"/>
</dbReference>
<evidence type="ECO:0000256" key="1">
    <source>
        <dbReference type="ARBA" id="ARBA00022793"/>
    </source>
</evidence>
<dbReference type="InterPro" id="IPR036551">
    <property type="entry name" value="Flavin_trans-like"/>
</dbReference>
<dbReference type="PANTHER" id="PTHR14359">
    <property type="entry name" value="HOMO-OLIGOMERIC FLAVIN CONTAINING CYS DECARBOXYLASE FAMILY"/>
    <property type="match status" value="1"/>
</dbReference>
<keyword evidence="1" id="KW-0210">Decarboxylase</keyword>
<feature type="domain" description="Flavoprotein" evidence="3">
    <location>
        <begin position="8"/>
        <end position="177"/>
    </location>
</feature>
<dbReference type="GO" id="GO:0004633">
    <property type="term" value="F:phosphopantothenoylcysteine decarboxylase activity"/>
    <property type="evidence" value="ECO:0007669"/>
    <property type="project" value="InterPro"/>
</dbReference>
<accession>A0A382DJZ7</accession>
<proteinExistence type="inferred from homology"/>
<dbReference type="AlphaFoldDB" id="A0A382DJZ7"/>
<evidence type="ECO:0008006" key="6">
    <source>
        <dbReference type="Google" id="ProtNLM"/>
    </source>
</evidence>
<name>A0A382DJZ7_9ZZZZ</name>
<dbReference type="HAMAP" id="MF_02225">
    <property type="entry name" value="CoaBC"/>
    <property type="match status" value="1"/>
</dbReference>
<dbReference type="GO" id="GO:0015941">
    <property type="term" value="P:pantothenate catabolic process"/>
    <property type="evidence" value="ECO:0007669"/>
    <property type="project" value="InterPro"/>
</dbReference>
<dbReference type="Pfam" id="PF02441">
    <property type="entry name" value="Flavoprotein"/>
    <property type="match status" value="1"/>
</dbReference>